<dbReference type="GO" id="GO:0016491">
    <property type="term" value="F:oxidoreductase activity"/>
    <property type="evidence" value="ECO:0007669"/>
    <property type="project" value="UniProtKB-KW"/>
</dbReference>
<evidence type="ECO:0000259" key="6">
    <source>
        <dbReference type="Pfam" id="PF24427"/>
    </source>
</evidence>
<evidence type="ECO:0000313" key="8">
    <source>
        <dbReference type="Proteomes" id="UP001327560"/>
    </source>
</evidence>
<keyword evidence="8" id="KW-1185">Reference proteome</keyword>
<dbReference type="InterPro" id="IPR056233">
    <property type="entry name" value="Ig_GP210_16th"/>
</dbReference>
<dbReference type="Pfam" id="PF24427">
    <property type="entry name" value="Ig_GP210_16th"/>
    <property type="match status" value="1"/>
</dbReference>
<accession>A0AAQ3JYQ9</accession>
<name>A0AAQ3JYQ9_9LILI</name>
<feature type="domain" description="Nuclear pore complex protein GP210 C-terminal Ig-like" evidence="6">
    <location>
        <begin position="63"/>
        <end position="124"/>
    </location>
</feature>
<reference evidence="7 8" key="1">
    <citation type="submission" date="2023-10" db="EMBL/GenBank/DDBJ databases">
        <title>Chromosome-scale genome assembly provides insights into flower coloration mechanisms of Canna indica.</title>
        <authorList>
            <person name="Li C."/>
        </authorList>
    </citation>
    <scope>NUCLEOTIDE SEQUENCE [LARGE SCALE GENOMIC DNA]</scope>
    <source>
        <tissue evidence="7">Flower</tissue>
    </source>
</reference>
<evidence type="ECO:0000256" key="1">
    <source>
        <dbReference type="ARBA" id="ARBA00001974"/>
    </source>
</evidence>
<keyword evidence="2" id="KW-0285">Flavoprotein</keyword>
<dbReference type="PANTHER" id="PTHR43314">
    <property type="match status" value="1"/>
</dbReference>
<keyword evidence="5" id="KW-0560">Oxidoreductase</keyword>
<dbReference type="Gene3D" id="2.40.30.10">
    <property type="entry name" value="Translation factors"/>
    <property type="match status" value="1"/>
</dbReference>
<dbReference type="Proteomes" id="UP001327560">
    <property type="component" value="Chromosome 2"/>
</dbReference>
<evidence type="ECO:0000256" key="3">
    <source>
        <dbReference type="ARBA" id="ARBA00022827"/>
    </source>
</evidence>
<evidence type="ECO:0000256" key="4">
    <source>
        <dbReference type="ARBA" id="ARBA00022857"/>
    </source>
</evidence>
<keyword evidence="3" id="KW-0274">FAD</keyword>
<keyword evidence="4" id="KW-0521">NADP</keyword>
<evidence type="ECO:0000313" key="7">
    <source>
        <dbReference type="EMBL" id="WOK98718.1"/>
    </source>
</evidence>
<sequence length="138" mass="14789">MWCSCYVCVSTGEIPYTEGRSIGVIPDGIDKNGKPHKVRLHSIASSALGDLGDSKTVCSFQDYVEISWNAKGLLSVTPLCIVRFGVVGIAKDEVKTLKGQPPKDTITIVLPVNGQREEIDVSYDVGEGTTVSESSNIT</sequence>
<dbReference type="InterPro" id="IPR015701">
    <property type="entry name" value="FNR"/>
</dbReference>
<dbReference type="EMBL" id="CP136891">
    <property type="protein sequence ID" value="WOK98718.1"/>
    <property type="molecule type" value="Genomic_DNA"/>
</dbReference>
<dbReference type="InterPro" id="IPR017938">
    <property type="entry name" value="Riboflavin_synthase-like_b-brl"/>
</dbReference>
<evidence type="ECO:0000256" key="2">
    <source>
        <dbReference type="ARBA" id="ARBA00022630"/>
    </source>
</evidence>
<protein>
    <submittedName>
        <fullName evidence="7">Nuclear pore complex protein</fullName>
    </submittedName>
</protein>
<proteinExistence type="predicted"/>
<evidence type="ECO:0000256" key="5">
    <source>
        <dbReference type="ARBA" id="ARBA00023002"/>
    </source>
</evidence>
<gene>
    <name evidence="7" type="ORF">Cni_G07430</name>
</gene>
<dbReference type="SUPFAM" id="SSF63380">
    <property type="entry name" value="Riboflavin synthase domain-like"/>
    <property type="match status" value="1"/>
</dbReference>
<dbReference type="AlphaFoldDB" id="A0AAQ3JYQ9"/>
<organism evidence="7 8">
    <name type="scientific">Canna indica</name>
    <name type="common">Indian-shot</name>
    <dbReference type="NCBI Taxonomy" id="4628"/>
    <lineage>
        <taxon>Eukaryota</taxon>
        <taxon>Viridiplantae</taxon>
        <taxon>Streptophyta</taxon>
        <taxon>Embryophyta</taxon>
        <taxon>Tracheophyta</taxon>
        <taxon>Spermatophyta</taxon>
        <taxon>Magnoliopsida</taxon>
        <taxon>Liliopsida</taxon>
        <taxon>Zingiberales</taxon>
        <taxon>Cannaceae</taxon>
        <taxon>Canna</taxon>
    </lineage>
</organism>
<comment type="cofactor">
    <cofactor evidence="1">
        <name>FAD</name>
        <dbReference type="ChEBI" id="CHEBI:57692"/>
    </cofactor>
</comment>